<dbReference type="CTD" id="20213674"/>
<gene>
    <name evidence="6" type="primary">20213674</name>
    <name evidence="5" type="ORF">HELRODRAFT_64663</name>
</gene>
<dbReference type="Pfam" id="PF03937">
    <property type="entry name" value="Sdh5"/>
    <property type="match status" value="1"/>
</dbReference>
<evidence type="ECO:0000256" key="3">
    <source>
        <dbReference type="ARBA" id="ARBA00023186"/>
    </source>
</evidence>
<reference evidence="6" key="3">
    <citation type="submission" date="2015-06" db="UniProtKB">
        <authorList>
            <consortium name="EnsemblMetazoa"/>
        </authorList>
    </citation>
    <scope>IDENTIFICATION</scope>
</reference>
<organism evidence="6 7">
    <name type="scientific">Helobdella robusta</name>
    <name type="common">Californian leech</name>
    <dbReference type="NCBI Taxonomy" id="6412"/>
    <lineage>
        <taxon>Eukaryota</taxon>
        <taxon>Metazoa</taxon>
        <taxon>Spiralia</taxon>
        <taxon>Lophotrochozoa</taxon>
        <taxon>Annelida</taxon>
        <taxon>Clitellata</taxon>
        <taxon>Hirudinea</taxon>
        <taxon>Rhynchobdellida</taxon>
        <taxon>Glossiphoniidae</taxon>
        <taxon>Helobdella</taxon>
    </lineage>
</organism>
<dbReference type="GO" id="GO:0034553">
    <property type="term" value="P:mitochondrial respiratory chain complex II assembly"/>
    <property type="evidence" value="ECO:0000318"/>
    <property type="project" value="GO_Central"/>
</dbReference>
<evidence type="ECO:0000256" key="1">
    <source>
        <dbReference type="ARBA" id="ARBA00004305"/>
    </source>
</evidence>
<dbReference type="OrthoDB" id="284292at2759"/>
<keyword evidence="2 4" id="KW-0496">Mitochondrion</keyword>
<dbReference type="SUPFAM" id="SSF109910">
    <property type="entry name" value="YgfY-like"/>
    <property type="match status" value="1"/>
</dbReference>
<dbReference type="EMBL" id="KB096324">
    <property type="protein sequence ID" value="ESO06405.1"/>
    <property type="molecule type" value="Genomic_DNA"/>
</dbReference>
<accession>T1FXX6</accession>
<dbReference type="EnsemblMetazoa" id="HelroT64663">
    <property type="protein sequence ID" value="HelroP64663"/>
    <property type="gene ID" value="HelroG64663"/>
</dbReference>
<dbReference type="AlphaFoldDB" id="T1FXX6"/>
<dbReference type="GO" id="GO:0006121">
    <property type="term" value="P:mitochondrial electron transport, succinate to ubiquinone"/>
    <property type="evidence" value="ECO:0000318"/>
    <property type="project" value="GO_Central"/>
</dbReference>
<keyword evidence="7" id="KW-1185">Reference proteome</keyword>
<reference evidence="7" key="1">
    <citation type="submission" date="2012-12" db="EMBL/GenBank/DDBJ databases">
        <authorList>
            <person name="Hellsten U."/>
            <person name="Grimwood J."/>
            <person name="Chapman J.A."/>
            <person name="Shapiro H."/>
            <person name="Aerts A."/>
            <person name="Otillar R.P."/>
            <person name="Terry A.Y."/>
            <person name="Boore J.L."/>
            <person name="Simakov O."/>
            <person name="Marletaz F."/>
            <person name="Cho S.-J."/>
            <person name="Edsinger-Gonzales E."/>
            <person name="Havlak P."/>
            <person name="Kuo D.-H."/>
            <person name="Larsson T."/>
            <person name="Lv J."/>
            <person name="Arendt D."/>
            <person name="Savage R."/>
            <person name="Osoegawa K."/>
            <person name="de Jong P."/>
            <person name="Lindberg D.R."/>
            <person name="Seaver E.C."/>
            <person name="Weisblat D.A."/>
            <person name="Putnam N.H."/>
            <person name="Grigoriev I.V."/>
            <person name="Rokhsar D.S."/>
        </authorList>
    </citation>
    <scope>NUCLEOTIDE SEQUENCE</scope>
</reference>
<evidence type="ECO:0000313" key="5">
    <source>
        <dbReference type="EMBL" id="ESO06405.1"/>
    </source>
</evidence>
<proteinExistence type="inferred from homology"/>
<dbReference type="GO" id="GO:0006099">
    <property type="term" value="P:tricarboxylic acid cycle"/>
    <property type="evidence" value="ECO:0000318"/>
    <property type="project" value="GO_Central"/>
</dbReference>
<dbReference type="PANTHER" id="PTHR12469:SF2">
    <property type="entry name" value="SUCCINATE DEHYDROGENASE ASSEMBLY FACTOR 2, MITOCHONDRIAL"/>
    <property type="match status" value="1"/>
</dbReference>
<protein>
    <recommendedName>
        <fullName evidence="4">Succinate dehydrogenase assembly factor 2, mitochondrial</fullName>
        <shortName evidence="4">SDH assembly factor 2</shortName>
        <shortName evidence="4">SDHAF2</shortName>
    </recommendedName>
</protein>
<evidence type="ECO:0000256" key="2">
    <source>
        <dbReference type="ARBA" id="ARBA00023128"/>
    </source>
</evidence>
<dbReference type="FunFam" id="1.10.150.250:FF:000002">
    <property type="entry name" value="Succinate dehydrogenase assembly factor 2, mitochondrial"/>
    <property type="match status" value="1"/>
</dbReference>
<dbReference type="GO" id="GO:0005739">
    <property type="term" value="C:mitochondrion"/>
    <property type="evidence" value="ECO:0000318"/>
    <property type="project" value="GO_Central"/>
</dbReference>
<dbReference type="KEGG" id="hro:HELRODRAFT_64663"/>
<comment type="subcellular location">
    <subcellularLocation>
        <location evidence="1 4">Mitochondrion matrix</location>
    </subcellularLocation>
</comment>
<dbReference type="InterPro" id="IPR036714">
    <property type="entry name" value="SDH_sf"/>
</dbReference>
<comment type="similarity">
    <text evidence="4">Belongs to the SDHAF2 family.</text>
</comment>
<dbReference type="RefSeq" id="XP_009015773.1">
    <property type="nucleotide sequence ID" value="XM_009017525.1"/>
</dbReference>
<reference evidence="5 7" key="2">
    <citation type="journal article" date="2013" name="Nature">
        <title>Insights into bilaterian evolution from three spiralian genomes.</title>
        <authorList>
            <person name="Simakov O."/>
            <person name="Marletaz F."/>
            <person name="Cho S.J."/>
            <person name="Edsinger-Gonzales E."/>
            <person name="Havlak P."/>
            <person name="Hellsten U."/>
            <person name="Kuo D.H."/>
            <person name="Larsson T."/>
            <person name="Lv J."/>
            <person name="Arendt D."/>
            <person name="Savage R."/>
            <person name="Osoegawa K."/>
            <person name="de Jong P."/>
            <person name="Grimwood J."/>
            <person name="Chapman J.A."/>
            <person name="Shapiro H."/>
            <person name="Aerts A."/>
            <person name="Otillar R.P."/>
            <person name="Terry A.Y."/>
            <person name="Boore J.L."/>
            <person name="Grigoriev I.V."/>
            <person name="Lindberg D.R."/>
            <person name="Seaver E.C."/>
            <person name="Weisblat D.A."/>
            <person name="Putnam N.H."/>
            <person name="Rokhsar D.S."/>
        </authorList>
    </citation>
    <scope>NUCLEOTIDE SEQUENCE</scope>
</reference>
<dbReference type="PANTHER" id="PTHR12469">
    <property type="entry name" value="PROTEIN EMI5 HOMOLOG, MITOCHONDRIAL"/>
    <property type="match status" value="1"/>
</dbReference>
<dbReference type="InParanoid" id="T1FXX6"/>
<dbReference type="HAMAP" id="MF_03057">
    <property type="entry name" value="SDHAF2"/>
    <property type="match status" value="1"/>
</dbReference>
<sequence length="110" mass="13016">FPNYKERQNEEPEDLKARLVYQSRKRGTLEIGLLLSTFASKFLPTMTDEQLKDYDQLINKPGNEWDLYYWIIGSKPTPDEFNTPVMTLLRTFAMNEQKELRITQPALEEK</sequence>
<evidence type="ECO:0000313" key="6">
    <source>
        <dbReference type="EnsemblMetazoa" id="HelroP64663"/>
    </source>
</evidence>
<dbReference type="OMA" id="DTEIMRM"/>
<dbReference type="EMBL" id="AMQM01000622">
    <property type="status" value="NOT_ANNOTATED_CDS"/>
    <property type="molecule type" value="Genomic_DNA"/>
</dbReference>
<dbReference type="GeneID" id="20213674"/>
<dbReference type="InterPro" id="IPR005631">
    <property type="entry name" value="SDH"/>
</dbReference>
<dbReference type="STRING" id="6412.T1FXX6"/>
<dbReference type="InterPro" id="IPR028882">
    <property type="entry name" value="SDHAF2"/>
</dbReference>
<dbReference type="FunCoup" id="T1FXX6">
    <property type="interactions" value="1141"/>
</dbReference>
<dbReference type="Gene3D" id="1.10.150.250">
    <property type="entry name" value="Flavinator of succinate dehydrogenase"/>
    <property type="match status" value="1"/>
</dbReference>
<evidence type="ECO:0000313" key="7">
    <source>
        <dbReference type="Proteomes" id="UP000015101"/>
    </source>
</evidence>
<dbReference type="eggNOG" id="KOG3326">
    <property type="taxonomic scope" value="Eukaryota"/>
</dbReference>
<comment type="subunit">
    <text evidence="4">Interacts with the flavoprotein subunit within the SDH catalytic dimer.</text>
</comment>
<dbReference type="Proteomes" id="UP000015101">
    <property type="component" value="Unassembled WGS sequence"/>
</dbReference>
<comment type="function">
    <text evidence="4">Plays an essential role in the assembly of succinate dehydrogenase (SDH), an enzyme complex (also referred to as respiratory complex II) that is a component of both the tricarboxylic acid (TCA) cycle and the mitochondrial electron transport chain, and which couples the oxidation of succinate to fumarate with the reduction of ubiquinone (coenzyme Q) to ubiquinol. Required for flavinylation (covalent attachment of FAD) of the flavoprotein subunit of the SDH catalytic dimer.</text>
</comment>
<keyword evidence="3 4" id="KW-0143">Chaperone</keyword>
<name>T1FXX6_HELRO</name>
<dbReference type="GO" id="GO:0005759">
    <property type="term" value="C:mitochondrial matrix"/>
    <property type="evidence" value="ECO:0007669"/>
    <property type="project" value="UniProtKB-SubCell"/>
</dbReference>
<evidence type="ECO:0000256" key="4">
    <source>
        <dbReference type="HAMAP-Rule" id="MF_03057"/>
    </source>
</evidence>
<dbReference type="HOGENOM" id="CLU_103054_0_3_1"/>